<dbReference type="Pfam" id="PF09754">
    <property type="entry name" value="PAC2"/>
    <property type="match status" value="1"/>
</dbReference>
<name>A0A9D1GZ35_9ACTN</name>
<dbReference type="AlphaFoldDB" id="A0A9D1GZ35"/>
<organism evidence="2 3">
    <name type="scientific">Candidatus Avipropionibacterium avicola</name>
    <dbReference type="NCBI Taxonomy" id="2840701"/>
    <lineage>
        <taxon>Bacteria</taxon>
        <taxon>Bacillati</taxon>
        <taxon>Actinomycetota</taxon>
        <taxon>Actinomycetes</taxon>
        <taxon>Propionibacteriales</taxon>
        <taxon>Propionibacteriaceae</taxon>
        <taxon>Propionibacteriaceae incertae sedis</taxon>
        <taxon>Candidatus Avipropionibacterium</taxon>
    </lineage>
</organism>
<reference evidence="2" key="1">
    <citation type="submission" date="2020-10" db="EMBL/GenBank/DDBJ databases">
        <authorList>
            <person name="Gilroy R."/>
        </authorList>
    </citation>
    <scope>NUCLEOTIDE SEQUENCE</scope>
    <source>
        <strain evidence="2">ChiGjej1B1-24693</strain>
    </source>
</reference>
<dbReference type="EMBL" id="DVLP01000336">
    <property type="protein sequence ID" value="HIT76191.1"/>
    <property type="molecule type" value="Genomic_DNA"/>
</dbReference>
<evidence type="ECO:0000256" key="1">
    <source>
        <dbReference type="SAM" id="Coils"/>
    </source>
</evidence>
<comment type="caution">
    <text evidence="2">The sequence shown here is derived from an EMBL/GenBank/DDBJ whole genome shotgun (WGS) entry which is preliminary data.</text>
</comment>
<proteinExistence type="predicted"/>
<dbReference type="Gene3D" id="1.10.287.100">
    <property type="match status" value="1"/>
</dbReference>
<dbReference type="PIRSF" id="PIRSF028754">
    <property type="entry name" value="UCP028754"/>
    <property type="match status" value="1"/>
</dbReference>
<dbReference type="Proteomes" id="UP000886842">
    <property type="component" value="Unassembled WGS sequence"/>
</dbReference>
<reference evidence="2" key="2">
    <citation type="journal article" date="2021" name="PeerJ">
        <title>Extensive microbial diversity within the chicken gut microbiome revealed by metagenomics and culture.</title>
        <authorList>
            <person name="Gilroy R."/>
            <person name="Ravi A."/>
            <person name="Getino M."/>
            <person name="Pursley I."/>
            <person name="Horton D.L."/>
            <person name="Alikhan N.F."/>
            <person name="Baker D."/>
            <person name="Gharbi K."/>
            <person name="Hall N."/>
            <person name="Watson M."/>
            <person name="Adriaenssens E.M."/>
            <person name="Foster-Nyarko E."/>
            <person name="Jarju S."/>
            <person name="Secka A."/>
            <person name="Antonio M."/>
            <person name="Oren A."/>
            <person name="Chaudhuri R.R."/>
            <person name="La Ragione R."/>
            <person name="Hildebrand F."/>
            <person name="Pallen M.J."/>
        </authorList>
    </citation>
    <scope>NUCLEOTIDE SEQUENCE</scope>
    <source>
        <strain evidence="2">ChiGjej1B1-24693</strain>
    </source>
</reference>
<sequence length="306" mass="33979">MAASEPFTPGTPPLFTVNESVAESLTGHRPVLLNLLDGFVDGGQVIKTISETVLEHCEHEPLVVFDHDQVHDYRSRRPLITFDTDRFTAAEDISIVLHKVRDGHGEEFLLLAGPEPDARWELMLSGLQHLVERFDVRLTVSAHGVPMAVPHTRPITMTVHGTDPELIGDQRAWIDRVEIPASLSALLEFRLGEQDRAAHGFAVHVPHYIAQSRFPSAAVAAMESIALVSGLALPIDELRPAMATTLTEIENEAQQSEEVQRVVAELERQYDAFMERDADLPSADEIGAEFERFLRNRGSDDDPQGF</sequence>
<dbReference type="InterPro" id="IPR008492">
    <property type="entry name" value="Rv2714-like"/>
</dbReference>
<dbReference type="SUPFAM" id="SSF159659">
    <property type="entry name" value="Cgl1923-like"/>
    <property type="match status" value="1"/>
</dbReference>
<feature type="coiled-coil region" evidence="1">
    <location>
        <begin position="249"/>
        <end position="276"/>
    </location>
</feature>
<evidence type="ECO:0000313" key="2">
    <source>
        <dbReference type="EMBL" id="HIT76191.1"/>
    </source>
</evidence>
<keyword evidence="1" id="KW-0175">Coiled coil</keyword>
<accession>A0A9D1GZ35</accession>
<dbReference type="InterPro" id="IPR038389">
    <property type="entry name" value="PSMG2_sf"/>
</dbReference>
<evidence type="ECO:0000313" key="3">
    <source>
        <dbReference type="Proteomes" id="UP000886842"/>
    </source>
</evidence>
<dbReference type="InterPro" id="IPR019151">
    <property type="entry name" value="Proteasome_assmbl_chaperone_2"/>
</dbReference>
<dbReference type="Gene3D" id="3.40.50.10900">
    <property type="entry name" value="PAC-like subunit"/>
    <property type="match status" value="1"/>
</dbReference>
<protein>
    <submittedName>
        <fullName evidence="2">PAC2 family protein</fullName>
    </submittedName>
</protein>
<gene>
    <name evidence="2" type="ORF">IAA98_11440</name>
</gene>